<gene>
    <name evidence="2" type="ORF">ANANG_G00277710</name>
</gene>
<feature type="region of interest" description="Disordered" evidence="1">
    <location>
        <begin position="159"/>
        <end position="184"/>
    </location>
</feature>
<evidence type="ECO:0000313" key="3">
    <source>
        <dbReference type="Proteomes" id="UP001044222"/>
    </source>
</evidence>
<protein>
    <submittedName>
        <fullName evidence="2">Uncharacterized protein</fullName>
    </submittedName>
</protein>
<dbReference type="PANTHER" id="PTHR21740:SF0">
    <property type="entry name" value="NCK-ASSOCIATED PROTEIN 5"/>
    <property type="match status" value="1"/>
</dbReference>
<dbReference type="AlphaFoldDB" id="A0A9D3RK89"/>
<feature type="region of interest" description="Disordered" evidence="1">
    <location>
        <begin position="1"/>
        <end position="28"/>
    </location>
</feature>
<evidence type="ECO:0000313" key="2">
    <source>
        <dbReference type="EMBL" id="KAG5833609.1"/>
    </source>
</evidence>
<dbReference type="GO" id="GO:0035371">
    <property type="term" value="C:microtubule plus-end"/>
    <property type="evidence" value="ECO:0007669"/>
    <property type="project" value="TreeGrafter"/>
</dbReference>
<sequence>MSRRGAELEPPSDLPDPRRLKAPSPVSFDGTALYEIPRKNTARLRWQETLLQDGLPRSGEKLAVARLQREVTRSKSEGTMREKLMQELEEERGLRLQSERRLREVAEESELGRAQMLSLQQHFSRMEETVRSLLQNQGALEHTPLDTVDLMKAYKDKLSEEVKKQREGLERSGPPARGGAAERG</sequence>
<dbReference type="GO" id="GO:0007019">
    <property type="term" value="P:microtubule depolymerization"/>
    <property type="evidence" value="ECO:0007669"/>
    <property type="project" value="TreeGrafter"/>
</dbReference>
<name>A0A9D3RK89_ANGAN</name>
<dbReference type="Proteomes" id="UP001044222">
    <property type="component" value="Chromosome 16"/>
</dbReference>
<reference evidence="2" key="1">
    <citation type="submission" date="2021-01" db="EMBL/GenBank/DDBJ databases">
        <title>A chromosome-scale assembly of European eel, Anguilla anguilla.</title>
        <authorList>
            <person name="Henkel C."/>
            <person name="Jong-Raadsen S.A."/>
            <person name="Dufour S."/>
            <person name="Weltzien F.-A."/>
            <person name="Palstra A.P."/>
            <person name="Pelster B."/>
            <person name="Spaink H.P."/>
            <person name="Van Den Thillart G.E."/>
            <person name="Jansen H."/>
            <person name="Zahm M."/>
            <person name="Klopp C."/>
            <person name="Cedric C."/>
            <person name="Louis A."/>
            <person name="Berthelot C."/>
            <person name="Parey E."/>
            <person name="Roest Crollius H."/>
            <person name="Montfort J."/>
            <person name="Robinson-Rechavi M."/>
            <person name="Bucao C."/>
            <person name="Bouchez O."/>
            <person name="Gislard M."/>
            <person name="Lluch J."/>
            <person name="Milhes M."/>
            <person name="Lampietro C."/>
            <person name="Lopez Roques C."/>
            <person name="Donnadieu C."/>
            <person name="Braasch I."/>
            <person name="Desvignes T."/>
            <person name="Postlethwait J."/>
            <person name="Bobe J."/>
            <person name="Guiguen Y."/>
            <person name="Dirks R."/>
        </authorList>
    </citation>
    <scope>NUCLEOTIDE SEQUENCE</scope>
    <source>
        <strain evidence="2">Tag_6206</strain>
        <tissue evidence="2">Liver</tissue>
    </source>
</reference>
<dbReference type="EMBL" id="JAFIRN010000016">
    <property type="protein sequence ID" value="KAG5833609.1"/>
    <property type="molecule type" value="Genomic_DNA"/>
</dbReference>
<dbReference type="PANTHER" id="PTHR21740">
    <property type="entry name" value="NCK-ASSOCIATED PROTEIN 5"/>
    <property type="match status" value="1"/>
</dbReference>
<dbReference type="GO" id="GO:0001578">
    <property type="term" value="P:microtubule bundle formation"/>
    <property type="evidence" value="ECO:0007669"/>
    <property type="project" value="TreeGrafter"/>
</dbReference>
<comment type="caution">
    <text evidence="2">The sequence shown here is derived from an EMBL/GenBank/DDBJ whole genome shotgun (WGS) entry which is preliminary data.</text>
</comment>
<feature type="compositionally biased region" description="Low complexity" evidence="1">
    <location>
        <begin position="171"/>
        <end position="184"/>
    </location>
</feature>
<proteinExistence type="predicted"/>
<organism evidence="2 3">
    <name type="scientific">Anguilla anguilla</name>
    <name type="common">European freshwater eel</name>
    <name type="synonym">Muraena anguilla</name>
    <dbReference type="NCBI Taxonomy" id="7936"/>
    <lineage>
        <taxon>Eukaryota</taxon>
        <taxon>Metazoa</taxon>
        <taxon>Chordata</taxon>
        <taxon>Craniata</taxon>
        <taxon>Vertebrata</taxon>
        <taxon>Euteleostomi</taxon>
        <taxon>Actinopterygii</taxon>
        <taxon>Neopterygii</taxon>
        <taxon>Teleostei</taxon>
        <taxon>Anguilliformes</taxon>
        <taxon>Anguillidae</taxon>
        <taxon>Anguilla</taxon>
    </lineage>
</organism>
<accession>A0A9D3RK89</accession>
<feature type="compositionally biased region" description="Basic and acidic residues" evidence="1">
    <location>
        <begin position="159"/>
        <end position="170"/>
    </location>
</feature>
<evidence type="ECO:0000256" key="1">
    <source>
        <dbReference type="SAM" id="MobiDB-lite"/>
    </source>
</evidence>
<dbReference type="InterPro" id="IPR026163">
    <property type="entry name" value="Nckap5l"/>
</dbReference>
<keyword evidence="3" id="KW-1185">Reference proteome</keyword>